<name>A0A4Q1KHM5_9SPHN</name>
<dbReference type="InterPro" id="IPR010359">
    <property type="entry name" value="IrrE_HExxH"/>
</dbReference>
<sequence length="282" mass="31203">MRSDPTTPSAWANTLVTMWGPRFPVDVRQIALEYSKRFSDPVLDIIEAPVPSFEGALAPLKKRGGWAILYNPGIRSAGRINYTLGHEWGHYLCHRQQSPAGFECGESDVLGGSRQQEREADKFASYLLMPLTDFRAQVGKQRMTLDLLKHCADRYDVSLTAAALKWLESTGLCAAVVVATNGFVLWGRRSAAAGRARIFFPSGMELPRGSLAAGSGGSSPPPEGQDLPPGVWWNRPVREVAIFADHYEMTISLLIFEDHGVLPDGWEDDEVEDTVDRFALRK</sequence>
<dbReference type="PANTHER" id="PTHR43236">
    <property type="entry name" value="ANTITOXIN HIGA1"/>
    <property type="match status" value="1"/>
</dbReference>
<gene>
    <name evidence="3" type="ORF">EQG66_07165</name>
</gene>
<protein>
    <submittedName>
        <fullName evidence="3">ImmA/IrrE family metallo-endopeptidase</fullName>
    </submittedName>
</protein>
<feature type="region of interest" description="Disordered" evidence="1">
    <location>
        <begin position="210"/>
        <end position="230"/>
    </location>
</feature>
<evidence type="ECO:0000259" key="2">
    <source>
        <dbReference type="Pfam" id="PF06114"/>
    </source>
</evidence>
<dbReference type="PANTHER" id="PTHR43236:SF2">
    <property type="entry name" value="BLL0069 PROTEIN"/>
    <property type="match status" value="1"/>
</dbReference>
<proteinExistence type="predicted"/>
<evidence type="ECO:0000256" key="1">
    <source>
        <dbReference type="SAM" id="MobiDB-lite"/>
    </source>
</evidence>
<dbReference type="Gene3D" id="1.10.10.2910">
    <property type="match status" value="1"/>
</dbReference>
<dbReference type="OrthoDB" id="9794834at2"/>
<comment type="caution">
    <text evidence="3">The sequence shown here is derived from an EMBL/GenBank/DDBJ whole genome shotgun (WGS) entry which is preliminary data.</text>
</comment>
<evidence type="ECO:0000313" key="3">
    <source>
        <dbReference type="EMBL" id="RXR29263.1"/>
    </source>
</evidence>
<feature type="domain" description="IrrE N-terminal-like" evidence="2">
    <location>
        <begin position="44"/>
        <end position="165"/>
    </location>
</feature>
<dbReference type="InterPro" id="IPR052345">
    <property type="entry name" value="Rad_response_metalloprotease"/>
</dbReference>
<evidence type="ECO:0000313" key="4">
    <source>
        <dbReference type="Proteomes" id="UP000290958"/>
    </source>
</evidence>
<keyword evidence="4" id="KW-1185">Reference proteome</keyword>
<accession>A0A4Q1KHM5</accession>
<reference evidence="4" key="1">
    <citation type="submission" date="2019-01" db="EMBL/GenBank/DDBJ databases">
        <title>Cytophagaceae bacterium strain CAR-16.</title>
        <authorList>
            <person name="Chen W.-M."/>
        </authorList>
    </citation>
    <scope>NUCLEOTIDE SEQUENCE [LARGE SCALE GENOMIC DNA]</scope>
    <source>
        <strain evidence="4">CHR27</strain>
    </source>
</reference>
<dbReference type="AlphaFoldDB" id="A0A4Q1KHM5"/>
<organism evidence="3 4">
    <name type="scientific">Sphingobium fluviale</name>
    <dbReference type="NCBI Taxonomy" id="2506423"/>
    <lineage>
        <taxon>Bacteria</taxon>
        <taxon>Pseudomonadati</taxon>
        <taxon>Pseudomonadota</taxon>
        <taxon>Alphaproteobacteria</taxon>
        <taxon>Sphingomonadales</taxon>
        <taxon>Sphingomonadaceae</taxon>
        <taxon>Sphingobium</taxon>
    </lineage>
</organism>
<dbReference type="Pfam" id="PF06114">
    <property type="entry name" value="Peptidase_M78"/>
    <property type="match status" value="1"/>
</dbReference>
<dbReference type="Proteomes" id="UP000290958">
    <property type="component" value="Unassembled WGS sequence"/>
</dbReference>
<dbReference type="EMBL" id="SBKP01000005">
    <property type="protein sequence ID" value="RXR29263.1"/>
    <property type="molecule type" value="Genomic_DNA"/>
</dbReference>